<dbReference type="Proteomes" id="UP000025227">
    <property type="component" value="Unplaced"/>
</dbReference>
<evidence type="ECO:0000313" key="2">
    <source>
        <dbReference type="WBParaSite" id="HCON_00179040-00001"/>
    </source>
</evidence>
<protein>
    <submittedName>
        <fullName evidence="2">Uncharacterized protein</fullName>
    </submittedName>
</protein>
<proteinExistence type="predicted"/>
<sequence>MDNTVTKSTSFLQSLNYDGLDRGLMRLTHIRSRQPCPTTLEEDAVARLAREELFKVMDDIDADYENLVQTVTAIANSYRSAAPNHSSRRISASTRALLEKRRIMGRQENHIDSTQPLCKVGCVDNELLKNNPILQDRNS</sequence>
<keyword evidence="1" id="KW-1185">Reference proteome</keyword>
<reference evidence="2" key="1">
    <citation type="submission" date="2020-12" db="UniProtKB">
        <authorList>
            <consortium name="WormBaseParasite"/>
        </authorList>
    </citation>
    <scope>IDENTIFICATION</scope>
    <source>
        <strain evidence="2">MHco3</strain>
    </source>
</reference>
<dbReference type="OrthoDB" id="5842760at2759"/>
<dbReference type="AlphaFoldDB" id="A0A7I4Z5E2"/>
<organism evidence="1 2">
    <name type="scientific">Haemonchus contortus</name>
    <name type="common">Barber pole worm</name>
    <dbReference type="NCBI Taxonomy" id="6289"/>
    <lineage>
        <taxon>Eukaryota</taxon>
        <taxon>Metazoa</taxon>
        <taxon>Ecdysozoa</taxon>
        <taxon>Nematoda</taxon>
        <taxon>Chromadorea</taxon>
        <taxon>Rhabditida</taxon>
        <taxon>Rhabditina</taxon>
        <taxon>Rhabditomorpha</taxon>
        <taxon>Strongyloidea</taxon>
        <taxon>Trichostrongylidae</taxon>
        <taxon>Haemonchus</taxon>
    </lineage>
</organism>
<dbReference type="WBParaSite" id="HCON_00179040-00001">
    <property type="protein sequence ID" value="HCON_00179040-00001"/>
    <property type="gene ID" value="HCON_00179040"/>
</dbReference>
<accession>A0A7I4Z5E2</accession>
<name>A0A7I4Z5E2_HAECO</name>
<evidence type="ECO:0000313" key="1">
    <source>
        <dbReference type="Proteomes" id="UP000025227"/>
    </source>
</evidence>